<dbReference type="Pfam" id="PF07690">
    <property type="entry name" value="MFS_1"/>
    <property type="match status" value="1"/>
</dbReference>
<comment type="caution">
    <text evidence="9">The sequence shown here is derived from an EMBL/GenBank/DDBJ whole genome shotgun (WGS) entry which is preliminary data.</text>
</comment>
<keyword evidence="2" id="KW-0813">Transport</keyword>
<keyword evidence="5 7" id="KW-1133">Transmembrane helix</keyword>
<dbReference type="InterPro" id="IPR020846">
    <property type="entry name" value="MFS_dom"/>
</dbReference>
<feature type="transmembrane region" description="Helical" evidence="7">
    <location>
        <begin position="113"/>
        <end position="135"/>
    </location>
</feature>
<comment type="subcellular location">
    <subcellularLocation>
        <location evidence="1">Cell membrane</location>
        <topology evidence="1">Multi-pass membrane protein</topology>
    </subcellularLocation>
</comment>
<sequence length="685" mass="71795">MNPPAEAQPMSHRQIMEAFTGLLAAFFTAIVSSTIVSNALPTIISDLKGTQTDFAWVITASMLASAVTTPIWGKLADLFDKKLLVQLSIVIFVAGSVVAGLSPNIGMLLTARVIQGIGMGGLIALSQAIMGVMIAPRERGKYSGYLGAVLAVGTAGGPLLGGLIVDHWGWRWTFYVCVPLAIIALILLQMTLKLPQIRRKARIDWLGTILLSAAVSTLLIWVSFAGNPDYYDWWSWQTAAMVGGAVVGLILFIVVETKVAEPIIPLKIISNRTTALSIIASVAIGVAMYGSSSFLGQYFQVARGSTPTEAGLLTLPMIFANLVGSTVAGQLISRFGKWKAYLVAGTVFTAAGMLLLGTIDHQTDFVTTAIYMAVLGLGLGMTMQNLVLAVQNTVAPRDIGSASASVAFFRTVGGAIGVSVLGAVLGNRSADLIKQGFIDHHIPVPEGSGASSTSLDIKDMPGPIANIVKAAFGDASAQIFWIAGIVAVVAVLAVLFIKEVPLRKTVEMVASKTASGAEGAAASPEGATAALTDGEPLAEATPAGVVDGFDPVAPSMDPVELRARRAAAAARAAGDPLQRGLDSELRLLLAERDEEPSEALESGPDLGETLAAVQQTQLILARQQDQISRLAERVNAQLLAQIKVSEQQAASAAELTRLQAELDAERQLQKEAALYLATRGRHSAG</sequence>
<dbReference type="PROSITE" id="PS50850">
    <property type="entry name" value="MFS"/>
    <property type="match status" value="1"/>
</dbReference>
<evidence type="ECO:0000256" key="2">
    <source>
        <dbReference type="ARBA" id="ARBA00022448"/>
    </source>
</evidence>
<dbReference type="RefSeq" id="WP_305995658.1">
    <property type="nucleotide sequence ID" value="NZ_JAVALS010000002.1"/>
</dbReference>
<keyword evidence="3" id="KW-1003">Cell membrane</keyword>
<keyword evidence="10" id="KW-1185">Reference proteome</keyword>
<feature type="transmembrane region" description="Helical" evidence="7">
    <location>
        <begin position="365"/>
        <end position="390"/>
    </location>
</feature>
<dbReference type="Gene3D" id="1.20.1720.10">
    <property type="entry name" value="Multidrug resistance protein D"/>
    <property type="match status" value="1"/>
</dbReference>
<keyword evidence="4 7" id="KW-0812">Transmembrane</keyword>
<reference evidence="9 10" key="1">
    <citation type="submission" date="2023-08" db="EMBL/GenBank/DDBJ databases">
        <title>Arthrobacter horti sp. nov., isolated from forest soil.</title>
        <authorList>
            <person name="Park M."/>
        </authorList>
    </citation>
    <scope>NUCLEOTIDE SEQUENCE [LARGE SCALE GENOMIC DNA]</scope>
    <source>
        <strain evidence="9 10">YJM1</strain>
    </source>
</reference>
<proteinExistence type="predicted"/>
<feature type="transmembrane region" description="Helical" evidence="7">
    <location>
        <begin position="340"/>
        <end position="359"/>
    </location>
</feature>
<feature type="transmembrane region" description="Helical" evidence="7">
    <location>
        <begin position="84"/>
        <end position="101"/>
    </location>
</feature>
<feature type="transmembrane region" description="Helical" evidence="7">
    <location>
        <begin position="402"/>
        <end position="425"/>
    </location>
</feature>
<gene>
    <name evidence="9" type="ORF">Q9R02_05545</name>
</gene>
<dbReference type="Proteomes" id="UP001232725">
    <property type="component" value="Unassembled WGS sequence"/>
</dbReference>
<dbReference type="EMBL" id="JAVALS010000002">
    <property type="protein sequence ID" value="MDP5226616.1"/>
    <property type="molecule type" value="Genomic_DNA"/>
</dbReference>
<feature type="domain" description="Major facilitator superfamily (MFS) profile" evidence="8">
    <location>
        <begin position="18"/>
        <end position="502"/>
    </location>
</feature>
<dbReference type="InterPro" id="IPR011701">
    <property type="entry name" value="MFS"/>
</dbReference>
<organism evidence="9 10">
    <name type="scientific">Arthrobacter horti</name>
    <dbReference type="NCBI Taxonomy" id="3068273"/>
    <lineage>
        <taxon>Bacteria</taxon>
        <taxon>Bacillati</taxon>
        <taxon>Actinomycetota</taxon>
        <taxon>Actinomycetes</taxon>
        <taxon>Micrococcales</taxon>
        <taxon>Micrococcaceae</taxon>
        <taxon>Arthrobacter</taxon>
    </lineage>
</organism>
<feature type="transmembrane region" description="Helical" evidence="7">
    <location>
        <begin position="479"/>
        <end position="497"/>
    </location>
</feature>
<dbReference type="InterPro" id="IPR036259">
    <property type="entry name" value="MFS_trans_sf"/>
</dbReference>
<accession>A0ABT9IM07</accession>
<evidence type="ECO:0000313" key="10">
    <source>
        <dbReference type="Proteomes" id="UP001232725"/>
    </source>
</evidence>
<evidence type="ECO:0000256" key="1">
    <source>
        <dbReference type="ARBA" id="ARBA00004651"/>
    </source>
</evidence>
<feature type="transmembrane region" description="Helical" evidence="7">
    <location>
        <begin position="172"/>
        <end position="191"/>
    </location>
</feature>
<evidence type="ECO:0000256" key="6">
    <source>
        <dbReference type="ARBA" id="ARBA00023136"/>
    </source>
</evidence>
<evidence type="ECO:0000256" key="7">
    <source>
        <dbReference type="SAM" id="Phobius"/>
    </source>
</evidence>
<name>A0ABT9IM07_9MICC</name>
<dbReference type="InterPro" id="IPR004638">
    <property type="entry name" value="EmrB-like"/>
</dbReference>
<feature type="transmembrane region" description="Helical" evidence="7">
    <location>
        <begin position="276"/>
        <end position="298"/>
    </location>
</feature>
<feature type="transmembrane region" description="Helical" evidence="7">
    <location>
        <begin position="142"/>
        <end position="160"/>
    </location>
</feature>
<dbReference type="PRINTS" id="PR01036">
    <property type="entry name" value="TCRTETB"/>
</dbReference>
<dbReference type="Gene3D" id="1.20.1250.20">
    <property type="entry name" value="MFS general substrate transporter like domains"/>
    <property type="match status" value="1"/>
</dbReference>
<protein>
    <submittedName>
        <fullName evidence="9">MDR family MFS transporter</fullName>
    </submittedName>
</protein>
<feature type="transmembrane region" description="Helical" evidence="7">
    <location>
        <begin position="203"/>
        <end position="224"/>
    </location>
</feature>
<dbReference type="PANTHER" id="PTHR23501:SF197">
    <property type="entry name" value="COMD"/>
    <property type="match status" value="1"/>
</dbReference>
<feature type="transmembrane region" description="Helical" evidence="7">
    <location>
        <begin position="54"/>
        <end position="72"/>
    </location>
</feature>
<evidence type="ECO:0000256" key="3">
    <source>
        <dbReference type="ARBA" id="ARBA00022475"/>
    </source>
</evidence>
<dbReference type="SUPFAM" id="SSF103473">
    <property type="entry name" value="MFS general substrate transporter"/>
    <property type="match status" value="1"/>
</dbReference>
<dbReference type="CDD" id="cd17502">
    <property type="entry name" value="MFS_Azr1_MDR_like"/>
    <property type="match status" value="1"/>
</dbReference>
<evidence type="ECO:0000259" key="8">
    <source>
        <dbReference type="PROSITE" id="PS50850"/>
    </source>
</evidence>
<evidence type="ECO:0000256" key="5">
    <source>
        <dbReference type="ARBA" id="ARBA00022989"/>
    </source>
</evidence>
<feature type="transmembrane region" description="Helical" evidence="7">
    <location>
        <begin position="236"/>
        <end position="255"/>
    </location>
</feature>
<feature type="transmembrane region" description="Helical" evidence="7">
    <location>
        <begin position="310"/>
        <end position="328"/>
    </location>
</feature>
<dbReference type="NCBIfam" id="TIGR00711">
    <property type="entry name" value="efflux_EmrB"/>
    <property type="match status" value="1"/>
</dbReference>
<evidence type="ECO:0000256" key="4">
    <source>
        <dbReference type="ARBA" id="ARBA00022692"/>
    </source>
</evidence>
<keyword evidence="6 7" id="KW-0472">Membrane</keyword>
<dbReference type="PANTHER" id="PTHR23501">
    <property type="entry name" value="MAJOR FACILITATOR SUPERFAMILY"/>
    <property type="match status" value="1"/>
</dbReference>
<evidence type="ECO:0000313" key="9">
    <source>
        <dbReference type="EMBL" id="MDP5226616.1"/>
    </source>
</evidence>